<name>A0ABT1HZT4_STRSD</name>
<keyword evidence="3" id="KW-1185">Reference proteome</keyword>
<dbReference type="RefSeq" id="WP_253671884.1">
    <property type="nucleotide sequence ID" value="NZ_JAMTCP010000035.1"/>
</dbReference>
<keyword evidence="1" id="KW-0812">Transmembrane</keyword>
<protein>
    <submittedName>
        <fullName evidence="2">Uncharacterized protein</fullName>
    </submittedName>
</protein>
<organism evidence="2 3">
    <name type="scientific">Streptoalloteichus tenebrarius (strain ATCC 17920 / DSM 40477 / JCM 4838 / CBS 697.72 / NBRC 16177 / NCIMB 11028 / NRRL B-12390 / A12253. 1 / ISP 5477)</name>
    <name type="common">Streptomyces tenebrarius</name>
    <dbReference type="NCBI Taxonomy" id="1933"/>
    <lineage>
        <taxon>Bacteria</taxon>
        <taxon>Bacillati</taxon>
        <taxon>Actinomycetota</taxon>
        <taxon>Actinomycetes</taxon>
        <taxon>Pseudonocardiales</taxon>
        <taxon>Pseudonocardiaceae</taxon>
        <taxon>Streptoalloteichus</taxon>
    </lineage>
</organism>
<reference evidence="2 3" key="1">
    <citation type="submission" date="2022-06" db="EMBL/GenBank/DDBJ databases">
        <title>Genomic Encyclopedia of Archaeal and Bacterial Type Strains, Phase II (KMG-II): from individual species to whole genera.</title>
        <authorList>
            <person name="Goeker M."/>
        </authorList>
    </citation>
    <scope>NUCLEOTIDE SEQUENCE [LARGE SCALE GENOMIC DNA]</scope>
    <source>
        <strain evidence="2 3">DSM 40477</strain>
    </source>
</reference>
<sequence length="101" mass="10580">MTDRTATPTAPRRAGLFDLRWIIGFLFAVYGVVLTVLGLGFTTDADISKSAGVNINLWSGLAMLATAVVFGLWAGLRPLAVPAAAPAEELPEPPPGIDGHH</sequence>
<evidence type="ECO:0000313" key="3">
    <source>
        <dbReference type="Proteomes" id="UP001205311"/>
    </source>
</evidence>
<feature type="transmembrane region" description="Helical" evidence="1">
    <location>
        <begin position="55"/>
        <end position="76"/>
    </location>
</feature>
<proteinExistence type="predicted"/>
<evidence type="ECO:0000313" key="2">
    <source>
        <dbReference type="EMBL" id="MCP2261044.1"/>
    </source>
</evidence>
<evidence type="ECO:0000256" key="1">
    <source>
        <dbReference type="SAM" id="Phobius"/>
    </source>
</evidence>
<feature type="transmembrane region" description="Helical" evidence="1">
    <location>
        <begin position="21"/>
        <end position="43"/>
    </location>
</feature>
<dbReference type="EMBL" id="JAMTCP010000035">
    <property type="protein sequence ID" value="MCP2261044.1"/>
    <property type="molecule type" value="Genomic_DNA"/>
</dbReference>
<keyword evidence="1" id="KW-1133">Transmembrane helix</keyword>
<keyword evidence="1" id="KW-0472">Membrane</keyword>
<dbReference type="Proteomes" id="UP001205311">
    <property type="component" value="Unassembled WGS sequence"/>
</dbReference>
<gene>
    <name evidence="2" type="ORF">LX15_004764</name>
</gene>
<comment type="caution">
    <text evidence="2">The sequence shown here is derived from an EMBL/GenBank/DDBJ whole genome shotgun (WGS) entry which is preliminary data.</text>
</comment>
<accession>A0ABT1HZT4</accession>